<dbReference type="InterPro" id="IPR022771">
    <property type="entry name" value="WAPL_C"/>
</dbReference>
<dbReference type="Proteomes" id="UP000240493">
    <property type="component" value="Unassembled WGS sequence"/>
</dbReference>
<feature type="region of interest" description="Disordered" evidence="2">
    <location>
        <begin position="123"/>
        <end position="168"/>
    </location>
</feature>
<feature type="compositionally biased region" description="Polar residues" evidence="2">
    <location>
        <begin position="215"/>
        <end position="224"/>
    </location>
</feature>
<protein>
    <recommendedName>
        <fullName evidence="3">Wings apart-like protein C-terminal domain-containing protein</fullName>
    </recommendedName>
</protein>
<comment type="similarity">
    <text evidence="1">Belongs to the WAPL family.</text>
</comment>
<dbReference type="PANTHER" id="PTHR22100:SF13">
    <property type="entry name" value="WINGS APART-LIKE PROTEIN HOMOLOG"/>
    <property type="match status" value="1"/>
</dbReference>
<name>A0A2T3YU25_TRIA4</name>
<feature type="compositionally biased region" description="Polar residues" evidence="2">
    <location>
        <begin position="271"/>
        <end position="286"/>
    </location>
</feature>
<dbReference type="Gene3D" id="1.25.10.10">
    <property type="entry name" value="Leucine-rich Repeat Variant"/>
    <property type="match status" value="1"/>
</dbReference>
<evidence type="ECO:0000256" key="2">
    <source>
        <dbReference type="SAM" id="MobiDB-lite"/>
    </source>
</evidence>
<accession>A0A2T3YU25</accession>
<feature type="compositionally biased region" description="Polar residues" evidence="2">
    <location>
        <begin position="153"/>
        <end position="163"/>
    </location>
</feature>
<keyword evidence="5" id="KW-1185">Reference proteome</keyword>
<feature type="region of interest" description="Disordered" evidence="2">
    <location>
        <begin position="1"/>
        <end position="110"/>
    </location>
</feature>
<feature type="domain" description="Wings apart-like protein C-terminal" evidence="3">
    <location>
        <begin position="324"/>
        <end position="659"/>
    </location>
</feature>
<feature type="region of interest" description="Disordered" evidence="2">
    <location>
        <begin position="208"/>
        <end position="259"/>
    </location>
</feature>
<dbReference type="Pfam" id="PF07814">
    <property type="entry name" value="WAPL"/>
    <property type="match status" value="1"/>
</dbReference>
<proteinExistence type="inferred from homology"/>
<dbReference type="AlphaFoldDB" id="A0A2T3YU25"/>
<evidence type="ECO:0000313" key="4">
    <source>
        <dbReference type="EMBL" id="PTB36073.1"/>
    </source>
</evidence>
<evidence type="ECO:0000256" key="1">
    <source>
        <dbReference type="ARBA" id="ARBA00006854"/>
    </source>
</evidence>
<dbReference type="InterPro" id="IPR011989">
    <property type="entry name" value="ARM-like"/>
</dbReference>
<dbReference type="STRING" id="1042311.A0A2T3YU25"/>
<feature type="compositionally biased region" description="Low complexity" evidence="2">
    <location>
        <begin position="33"/>
        <end position="52"/>
    </location>
</feature>
<dbReference type="OrthoDB" id="78088at2759"/>
<dbReference type="PANTHER" id="PTHR22100">
    <property type="entry name" value="WINGS APART-LIKE PROTEIN HOMOLOG"/>
    <property type="match status" value="1"/>
</dbReference>
<reference evidence="4 5" key="1">
    <citation type="submission" date="2016-07" db="EMBL/GenBank/DDBJ databases">
        <title>Multiple horizontal gene transfer events from other fungi enriched the ability of initially mycotrophic Trichoderma (Ascomycota) to feed on dead plant biomass.</title>
        <authorList>
            <consortium name="DOE Joint Genome Institute"/>
            <person name="Aerts A."/>
            <person name="Atanasova L."/>
            <person name="Chenthamara K."/>
            <person name="Zhang J."/>
            <person name="Grujic M."/>
            <person name="Henrissat B."/>
            <person name="Kuo A."/>
            <person name="Salamov A."/>
            <person name="Lipzen A."/>
            <person name="Labutti K."/>
            <person name="Barry K."/>
            <person name="Miao Y."/>
            <person name="Rahimi M.J."/>
            <person name="Shen Q."/>
            <person name="Grigoriev I.V."/>
            <person name="Kubicek C.P."/>
            <person name="Druzhinina I.S."/>
        </authorList>
    </citation>
    <scope>NUCLEOTIDE SEQUENCE [LARGE SCALE GENOMIC DNA]</scope>
    <source>
        <strain evidence="4 5">CBS 433.97</strain>
    </source>
</reference>
<feature type="compositionally biased region" description="Acidic residues" evidence="2">
    <location>
        <begin position="307"/>
        <end position="317"/>
    </location>
</feature>
<feature type="region of interest" description="Disordered" evidence="2">
    <location>
        <begin position="271"/>
        <end position="317"/>
    </location>
</feature>
<feature type="compositionally biased region" description="Basic and acidic residues" evidence="2">
    <location>
        <begin position="229"/>
        <end position="259"/>
    </location>
</feature>
<feature type="compositionally biased region" description="Basic and acidic residues" evidence="2">
    <location>
        <begin position="132"/>
        <end position="145"/>
    </location>
</feature>
<dbReference type="EMBL" id="KZ679272">
    <property type="protein sequence ID" value="PTB36073.1"/>
    <property type="molecule type" value="Genomic_DNA"/>
</dbReference>
<organism evidence="4 5">
    <name type="scientific">Trichoderma asperellum (strain ATCC 204424 / CBS 433.97 / NBRC 101777)</name>
    <dbReference type="NCBI Taxonomy" id="1042311"/>
    <lineage>
        <taxon>Eukaryota</taxon>
        <taxon>Fungi</taxon>
        <taxon>Dikarya</taxon>
        <taxon>Ascomycota</taxon>
        <taxon>Pezizomycotina</taxon>
        <taxon>Sordariomycetes</taxon>
        <taxon>Hypocreomycetidae</taxon>
        <taxon>Hypocreales</taxon>
        <taxon>Hypocreaceae</taxon>
        <taxon>Trichoderma</taxon>
    </lineage>
</organism>
<dbReference type="InterPro" id="IPR039874">
    <property type="entry name" value="WAPL"/>
</dbReference>
<feature type="compositionally biased region" description="Polar residues" evidence="2">
    <location>
        <begin position="62"/>
        <end position="77"/>
    </location>
</feature>
<gene>
    <name evidence="4" type="ORF">M441DRAFT_31584</name>
</gene>
<sequence length="754" mass="82837">MENQRNPAEAQRRKVTTYGKLASRKRHTGAGPTSSLLQVSSTETSSSATSATHRPKQPQPSPLQTDDSSRPQKTLSSARHIALDAARKQQASETDTTRKRSHKSAFGTGNPVAAIDVVAARRLSRPSSAQEQIRHSDGADVKDTKPNAVKNGSVYSKSTTSLPATPKRSSAVELAAIGLEKDIEAKILYGNKSPETPPTRRRRLIDALVAEKTSDPSASPSQSVPVFEHINRTEHKAPDGRPSIRKDAPLRRTASDTTTLEKRKIKFTYSQSRSILQDSQESNATEPTDFPSIDDIDEPLKPPSPTIEEDDDDDDDELKTKVAIRSVHELRRAGANNRSSDEVDDLLSRIGAPGSLASTMRRNALCELADKLQNKEFMNQFRDHASRDNIAKGISKEKDTISGFLLAAAFVIFLSSGPAPHMLHQLTENKVGAWLSNLLNIQEDINAIATQKSSNMPKTTRNSLASVKKTLLEMPLWHGYQLLHLSPQTIALQLLSMLVGLLDPQEVQAILDDTATSISELRSHFASLDSRNDVNYALTIRILEAQSSSLTSTNDTFAQVQQEMSEIATFLRSMLQDWPKTHNDIDATLLKLAINTTNNETRAAAIQTPQLLSSLTCCIISGFSAVESAIQKSTFESNIYDELLLILGIMINVLEHSSDARISIDADEINQLISTWSELERVMEKDDSVETSKLGIAYSYLAIVLGYSYLGHPELPVTNGLLPAIQHFITIYKTVNHKTVELESLVHSLSGRSC</sequence>
<evidence type="ECO:0000313" key="5">
    <source>
        <dbReference type="Proteomes" id="UP000240493"/>
    </source>
</evidence>
<evidence type="ECO:0000259" key="3">
    <source>
        <dbReference type="Pfam" id="PF07814"/>
    </source>
</evidence>